<reference evidence="1 2" key="1">
    <citation type="submission" date="2020-08" db="EMBL/GenBank/DDBJ databases">
        <title>Sequencing the genomes of 1000 actinobacteria strains.</title>
        <authorList>
            <person name="Klenk H.-P."/>
        </authorList>
    </citation>
    <scope>NUCLEOTIDE SEQUENCE [LARGE SCALE GENOMIC DNA]</scope>
    <source>
        <strain evidence="1 2">DSM 45582</strain>
    </source>
</reference>
<sequence>MSDTTWEIPATARTGGITIALGCQSIAITQGDVEIKAMKEQLGELADKLYYLDMAFQADAETIVEALCSR</sequence>
<dbReference type="EMBL" id="JACHIV010000001">
    <property type="protein sequence ID" value="MBB5068479.1"/>
    <property type="molecule type" value="Genomic_DNA"/>
</dbReference>
<dbReference type="AlphaFoldDB" id="A0A840NGQ0"/>
<accession>A0A840NGQ0</accession>
<proteinExistence type="predicted"/>
<gene>
    <name evidence="1" type="ORF">BJ969_001567</name>
</gene>
<evidence type="ECO:0000313" key="2">
    <source>
        <dbReference type="Proteomes" id="UP000580474"/>
    </source>
</evidence>
<dbReference type="RefSeq" id="WP_184478160.1">
    <property type="nucleotide sequence ID" value="NZ_JACHIV010000001.1"/>
</dbReference>
<organism evidence="1 2">
    <name type="scientific">Saccharopolyspora gloriosae</name>
    <dbReference type="NCBI Taxonomy" id="455344"/>
    <lineage>
        <taxon>Bacteria</taxon>
        <taxon>Bacillati</taxon>
        <taxon>Actinomycetota</taxon>
        <taxon>Actinomycetes</taxon>
        <taxon>Pseudonocardiales</taxon>
        <taxon>Pseudonocardiaceae</taxon>
        <taxon>Saccharopolyspora</taxon>
    </lineage>
</organism>
<keyword evidence="2" id="KW-1185">Reference proteome</keyword>
<name>A0A840NGQ0_9PSEU</name>
<evidence type="ECO:0000313" key="1">
    <source>
        <dbReference type="EMBL" id="MBB5068479.1"/>
    </source>
</evidence>
<protein>
    <submittedName>
        <fullName evidence="1">Uncharacterized protein</fullName>
    </submittedName>
</protein>
<comment type="caution">
    <text evidence="1">The sequence shown here is derived from an EMBL/GenBank/DDBJ whole genome shotgun (WGS) entry which is preliminary data.</text>
</comment>
<dbReference type="Proteomes" id="UP000580474">
    <property type="component" value="Unassembled WGS sequence"/>
</dbReference>